<name>A0ABR1HPA2_9HYPO</name>
<protein>
    <submittedName>
        <fullName evidence="5">Uncharacterized protein</fullName>
    </submittedName>
</protein>
<organism evidence="5 6">
    <name type="scientific">Neonectria magnoliae</name>
    <dbReference type="NCBI Taxonomy" id="2732573"/>
    <lineage>
        <taxon>Eukaryota</taxon>
        <taxon>Fungi</taxon>
        <taxon>Dikarya</taxon>
        <taxon>Ascomycota</taxon>
        <taxon>Pezizomycotina</taxon>
        <taxon>Sordariomycetes</taxon>
        <taxon>Hypocreomycetidae</taxon>
        <taxon>Hypocreales</taxon>
        <taxon>Nectriaceae</taxon>
        <taxon>Neonectria</taxon>
    </lineage>
</organism>
<evidence type="ECO:0000313" key="5">
    <source>
        <dbReference type="EMBL" id="KAK7423053.1"/>
    </source>
</evidence>
<evidence type="ECO:0000256" key="1">
    <source>
        <dbReference type="ARBA" id="ARBA00005842"/>
    </source>
</evidence>
<dbReference type="PANTHER" id="PTHR11088">
    <property type="entry name" value="TRNA DIMETHYLALLYLTRANSFERASE"/>
    <property type="match status" value="1"/>
</dbReference>
<dbReference type="InterPro" id="IPR027417">
    <property type="entry name" value="P-loop_NTPase"/>
</dbReference>
<sequence>MTTPLPIVAIIGPTGIGKTRLSVKIAKAIDGEVISVDSIQVYRDCPIMAAQVTVEEMEDVPHHLVNYLDAAEEPIDFITNAVQSIKSIHNRGHVPVICGGSTSLIEPLLFHPSIKQQNLLVLALSSDVATISKLCDDRIEQMLKDGLLDEVKRLYELEKQHGRYNDTIRTGAWKSIGYPELRTWCTAENTKEAARLLQEGTQLMRQNTLNYINIQVQLLWSRLIPVMSRTQRHCHVFNVVSRQTFSQEVELPAVRLCKEWMLDTERESTLEKSLNVNYGTGVVSYMETAKVASAYDENGL</sequence>
<comment type="similarity">
    <text evidence="1">Belongs to the IPP transferase family.</text>
</comment>
<dbReference type="Gene3D" id="3.40.50.300">
    <property type="entry name" value="P-loop containing nucleotide triphosphate hydrolases"/>
    <property type="match status" value="1"/>
</dbReference>
<dbReference type="Pfam" id="PF01715">
    <property type="entry name" value="IPPT"/>
    <property type="match status" value="2"/>
</dbReference>
<comment type="caution">
    <text evidence="5">The sequence shown here is derived from an EMBL/GenBank/DDBJ whole genome shotgun (WGS) entry which is preliminary data.</text>
</comment>
<keyword evidence="2" id="KW-0808">Transferase</keyword>
<dbReference type="Proteomes" id="UP001498421">
    <property type="component" value="Unassembled WGS sequence"/>
</dbReference>
<keyword evidence="6" id="KW-1185">Reference proteome</keyword>
<gene>
    <name evidence="5" type="ORF">QQZ08_009220</name>
</gene>
<dbReference type="EMBL" id="JAZAVK010000102">
    <property type="protein sequence ID" value="KAK7423053.1"/>
    <property type="molecule type" value="Genomic_DNA"/>
</dbReference>
<keyword evidence="3" id="KW-0547">Nucleotide-binding</keyword>
<evidence type="ECO:0000313" key="6">
    <source>
        <dbReference type="Proteomes" id="UP001498421"/>
    </source>
</evidence>
<dbReference type="SUPFAM" id="SSF52540">
    <property type="entry name" value="P-loop containing nucleoside triphosphate hydrolases"/>
    <property type="match status" value="1"/>
</dbReference>
<dbReference type="PANTHER" id="PTHR11088:SF89">
    <property type="entry name" value="TRNA DIMETHYLALLYLTRANSFERASE"/>
    <property type="match status" value="1"/>
</dbReference>
<evidence type="ECO:0000256" key="4">
    <source>
        <dbReference type="ARBA" id="ARBA00022840"/>
    </source>
</evidence>
<proteinExistence type="inferred from homology"/>
<accession>A0ABR1HPA2</accession>
<dbReference type="InterPro" id="IPR039657">
    <property type="entry name" value="Dimethylallyltransferase"/>
</dbReference>
<evidence type="ECO:0000256" key="3">
    <source>
        <dbReference type="ARBA" id="ARBA00022741"/>
    </source>
</evidence>
<evidence type="ECO:0000256" key="2">
    <source>
        <dbReference type="ARBA" id="ARBA00022679"/>
    </source>
</evidence>
<keyword evidence="4" id="KW-0067">ATP-binding</keyword>
<reference evidence="5 6" key="1">
    <citation type="journal article" date="2025" name="Microbiol. Resour. Announc.">
        <title>Draft genome sequences for Neonectria magnoliae and Neonectria punicea, canker pathogens of Liriodendron tulipifera and Acer saccharum in West Virginia.</title>
        <authorList>
            <person name="Petronek H.M."/>
            <person name="Kasson M.T."/>
            <person name="Metheny A.M."/>
            <person name="Stauder C.M."/>
            <person name="Lovett B."/>
            <person name="Lynch S.C."/>
            <person name="Garnas J.R."/>
            <person name="Kasson L.R."/>
            <person name="Stajich J.E."/>
        </authorList>
    </citation>
    <scope>NUCLEOTIDE SEQUENCE [LARGE SCALE GENOMIC DNA]</scope>
    <source>
        <strain evidence="5 6">NRRL 64651</strain>
    </source>
</reference>